<evidence type="ECO:0000256" key="8">
    <source>
        <dbReference type="ARBA" id="ARBA00023136"/>
    </source>
</evidence>
<keyword evidence="7 10" id="KW-0406">Ion transport</keyword>
<keyword evidence="2 10" id="KW-0813">Transport</keyword>
<protein>
    <recommendedName>
        <fullName evidence="10">Cobalt transport protein CbiN</fullName>
    </recommendedName>
    <alternativeName>
        <fullName evidence="10">Energy-coupling factor transporter probable substrate-capture protein CbiN</fullName>
        <shortName evidence="10">ECF transporter S component CbiN</shortName>
    </alternativeName>
</protein>
<comment type="pathway">
    <text evidence="10">Cofactor biosynthesis; adenosylcobalamin biosynthesis.</text>
</comment>
<dbReference type="NCBIfam" id="TIGR01165">
    <property type="entry name" value="cbiN"/>
    <property type="match status" value="1"/>
</dbReference>
<evidence type="ECO:0000256" key="7">
    <source>
        <dbReference type="ARBA" id="ARBA00023065"/>
    </source>
</evidence>
<evidence type="ECO:0000256" key="5">
    <source>
        <dbReference type="ARBA" id="ARBA00022692"/>
    </source>
</evidence>
<keyword evidence="9 10" id="KW-0170">Cobalt</keyword>
<keyword evidence="6 10" id="KW-1133">Transmembrane helix</keyword>
<dbReference type="PANTHER" id="PTHR38662:SF1">
    <property type="entry name" value="COBALT TRANSPORT PROTEIN CBIN"/>
    <property type="match status" value="1"/>
</dbReference>
<feature type="transmembrane region" description="Helical" evidence="10">
    <location>
        <begin position="62"/>
        <end position="81"/>
    </location>
</feature>
<proteinExistence type="inferred from homology"/>
<gene>
    <name evidence="10" type="primary">cbiN</name>
    <name evidence="11" type="ORF">WDJ61_09315</name>
</gene>
<evidence type="ECO:0000313" key="11">
    <source>
        <dbReference type="EMBL" id="WXB91485.1"/>
    </source>
</evidence>
<comment type="function">
    <text evidence="10">Part of the energy-coupling factor (ECF) transporter complex CbiMNOQ involved in cobalt import.</text>
</comment>
<dbReference type="PANTHER" id="PTHR38662">
    <property type="entry name" value="COBALT TRANSPORT PROTEIN CBIN"/>
    <property type="match status" value="1"/>
</dbReference>
<reference evidence="11 12" key="1">
    <citation type="submission" date="2024-02" db="EMBL/GenBank/DDBJ databases">
        <title>Seven novel Bacillus-like species.</title>
        <authorList>
            <person name="Liu G."/>
        </authorList>
    </citation>
    <scope>NUCLEOTIDE SEQUENCE [LARGE SCALE GENOMIC DNA]</scope>
    <source>
        <strain evidence="11 12">FJAT-52991</strain>
    </source>
</reference>
<dbReference type="InterPro" id="IPR003705">
    <property type="entry name" value="CbiN"/>
</dbReference>
<sequence length="96" mass="10406">MKNLLLFAIVVLLAVVPLVMNKDAEFLGADGEAEAAITEISPDYKPWVDVIWEPPSGEVESLLFALQAAGGALFIGYFIGAGRARKKLEEKYGHKS</sequence>
<name>A0ABZ2N291_9BACI</name>
<dbReference type="Pfam" id="PF02553">
    <property type="entry name" value="CbiN"/>
    <property type="match status" value="1"/>
</dbReference>
<keyword evidence="5 10" id="KW-0812">Transmembrane</keyword>
<keyword evidence="3 10" id="KW-1003">Cell membrane</keyword>
<evidence type="ECO:0000256" key="2">
    <source>
        <dbReference type="ARBA" id="ARBA00022448"/>
    </source>
</evidence>
<comment type="caution">
    <text evidence="10">Lacks conserved residue(s) required for the propagation of feature annotation.</text>
</comment>
<dbReference type="Proteomes" id="UP001387364">
    <property type="component" value="Chromosome"/>
</dbReference>
<dbReference type="RefSeq" id="WP_338749015.1">
    <property type="nucleotide sequence ID" value="NZ_CP147404.1"/>
</dbReference>
<dbReference type="HAMAP" id="MF_00330">
    <property type="entry name" value="CbiN"/>
    <property type="match status" value="1"/>
</dbReference>
<evidence type="ECO:0000256" key="3">
    <source>
        <dbReference type="ARBA" id="ARBA00022475"/>
    </source>
</evidence>
<keyword evidence="8 10" id="KW-0472">Membrane</keyword>
<dbReference type="EMBL" id="CP147404">
    <property type="protein sequence ID" value="WXB91485.1"/>
    <property type="molecule type" value="Genomic_DNA"/>
</dbReference>
<evidence type="ECO:0000313" key="12">
    <source>
        <dbReference type="Proteomes" id="UP001387364"/>
    </source>
</evidence>
<comment type="subcellular location">
    <subcellularLocation>
        <location evidence="10">Cell membrane</location>
        <topology evidence="10">Multi-pass membrane protein</topology>
    </subcellularLocation>
</comment>
<evidence type="ECO:0000256" key="10">
    <source>
        <dbReference type="HAMAP-Rule" id="MF_00330"/>
    </source>
</evidence>
<dbReference type="NCBIfam" id="NF002780">
    <property type="entry name" value="PRK02898.1"/>
    <property type="match status" value="1"/>
</dbReference>
<organism evidence="11 12">
    <name type="scientific">Bacillus kandeliae</name>
    <dbReference type="NCBI Taxonomy" id="3129297"/>
    <lineage>
        <taxon>Bacteria</taxon>
        <taxon>Bacillati</taxon>
        <taxon>Bacillota</taxon>
        <taxon>Bacilli</taxon>
        <taxon>Bacillales</taxon>
        <taxon>Bacillaceae</taxon>
        <taxon>Bacillus</taxon>
    </lineage>
</organism>
<comment type="subunit">
    <text evidence="10">Forms an energy-coupling factor (ECF) transporter complex composed of an ATP-binding protein (A component, CbiO), a transmembrane protein (T component, CbiQ) and 2 possible substrate-capture proteins (S components, CbiM and CbiN) of unknown stoichimetry.</text>
</comment>
<keyword evidence="12" id="KW-1185">Reference proteome</keyword>
<accession>A0ABZ2N291</accession>
<evidence type="ECO:0000256" key="9">
    <source>
        <dbReference type="ARBA" id="ARBA00023285"/>
    </source>
</evidence>
<keyword evidence="4 10" id="KW-0169">Cobalamin biosynthesis</keyword>
<evidence type="ECO:0000256" key="6">
    <source>
        <dbReference type="ARBA" id="ARBA00022989"/>
    </source>
</evidence>
<keyword evidence="1 10" id="KW-0171">Cobalt transport</keyword>
<evidence type="ECO:0000256" key="1">
    <source>
        <dbReference type="ARBA" id="ARBA00022426"/>
    </source>
</evidence>
<comment type="similarity">
    <text evidence="10">Belongs to the CbiN family.</text>
</comment>
<evidence type="ECO:0000256" key="4">
    <source>
        <dbReference type="ARBA" id="ARBA00022573"/>
    </source>
</evidence>